<feature type="transmembrane region" description="Helical" evidence="1">
    <location>
        <begin position="12"/>
        <end position="34"/>
    </location>
</feature>
<reference evidence="2" key="1">
    <citation type="submission" date="2021-05" db="EMBL/GenBank/DDBJ databases">
        <authorList>
            <person name="Pietrasiak N."/>
            <person name="Ward R."/>
            <person name="Stajich J.E."/>
            <person name="Kurbessoian T."/>
        </authorList>
    </citation>
    <scope>NUCLEOTIDE SEQUENCE</scope>
    <source>
        <strain evidence="2">UHER 2000/2452</strain>
    </source>
</reference>
<evidence type="ECO:0000313" key="3">
    <source>
        <dbReference type="Proteomes" id="UP000757435"/>
    </source>
</evidence>
<feature type="transmembrane region" description="Helical" evidence="1">
    <location>
        <begin position="54"/>
        <end position="76"/>
    </location>
</feature>
<dbReference type="AlphaFoldDB" id="A0A951QF93"/>
<dbReference type="Proteomes" id="UP000757435">
    <property type="component" value="Unassembled WGS sequence"/>
</dbReference>
<evidence type="ECO:0000313" key="2">
    <source>
        <dbReference type="EMBL" id="MBW4660303.1"/>
    </source>
</evidence>
<keyword evidence="1" id="KW-1133">Transmembrane helix</keyword>
<accession>A0A951QF93</accession>
<reference evidence="2" key="2">
    <citation type="journal article" date="2022" name="Microbiol. Resour. Announc.">
        <title>Metagenome Sequencing to Explore Phylogenomics of Terrestrial Cyanobacteria.</title>
        <authorList>
            <person name="Ward R.D."/>
            <person name="Stajich J.E."/>
            <person name="Johansen J.R."/>
            <person name="Huntemann M."/>
            <person name="Clum A."/>
            <person name="Foster B."/>
            <person name="Foster B."/>
            <person name="Roux S."/>
            <person name="Palaniappan K."/>
            <person name="Varghese N."/>
            <person name="Mukherjee S."/>
            <person name="Reddy T.B.K."/>
            <person name="Daum C."/>
            <person name="Copeland A."/>
            <person name="Chen I.A."/>
            <person name="Ivanova N.N."/>
            <person name="Kyrpides N.C."/>
            <person name="Shapiro N."/>
            <person name="Eloe-Fadrosh E.A."/>
            <person name="Pietrasiak N."/>
        </authorList>
    </citation>
    <scope>NUCLEOTIDE SEQUENCE</scope>
    <source>
        <strain evidence="2">UHER 2000/2452</strain>
    </source>
</reference>
<feature type="transmembrane region" description="Helical" evidence="1">
    <location>
        <begin position="114"/>
        <end position="131"/>
    </location>
</feature>
<sequence length="192" mass="20249">MSSPRLDWVLGLLWGLVSMSAIFVGGVVSLYVSYFTAGQLGFAIEGTNEGAVGAAIFLALMSLLLTAAVGAAQGWLLRQYLPLAQWLGVTVAGGAMGATIALGVGLLGGDSLDIASVAVWAGTAITQWFILRRFSSRSIAWLIAGVAQIPIALNQPNSMLFQPPIIILVYSAVTAILMVWILQSARMRLVKK</sequence>
<protein>
    <submittedName>
        <fullName evidence="2">Uncharacterized protein</fullName>
    </submittedName>
</protein>
<gene>
    <name evidence="2" type="ORF">KME15_16630</name>
</gene>
<organism evidence="2 3">
    <name type="scientific">Drouetiella hepatica Uher 2000/2452</name>
    <dbReference type="NCBI Taxonomy" id="904376"/>
    <lineage>
        <taxon>Bacteria</taxon>
        <taxon>Bacillati</taxon>
        <taxon>Cyanobacteriota</taxon>
        <taxon>Cyanophyceae</taxon>
        <taxon>Oculatellales</taxon>
        <taxon>Oculatellaceae</taxon>
        <taxon>Drouetiella</taxon>
    </lineage>
</organism>
<proteinExistence type="predicted"/>
<evidence type="ECO:0000256" key="1">
    <source>
        <dbReference type="SAM" id="Phobius"/>
    </source>
</evidence>
<keyword evidence="1" id="KW-0472">Membrane</keyword>
<dbReference type="EMBL" id="JAHHHD010000019">
    <property type="protein sequence ID" value="MBW4660303.1"/>
    <property type="molecule type" value="Genomic_DNA"/>
</dbReference>
<keyword evidence="1" id="KW-0812">Transmembrane</keyword>
<feature type="transmembrane region" description="Helical" evidence="1">
    <location>
        <begin position="83"/>
        <end position="108"/>
    </location>
</feature>
<comment type="caution">
    <text evidence="2">The sequence shown here is derived from an EMBL/GenBank/DDBJ whole genome shotgun (WGS) entry which is preliminary data.</text>
</comment>
<name>A0A951QF93_9CYAN</name>
<feature type="transmembrane region" description="Helical" evidence="1">
    <location>
        <begin position="161"/>
        <end position="182"/>
    </location>
</feature>